<reference evidence="5 6" key="1">
    <citation type="submission" date="2017-08" db="EMBL/GenBank/DDBJ databases">
        <title>Mechanisms for carbon and nitrogen cycling indicate functional differentiation within the Candidate Phyla Radiation.</title>
        <authorList>
            <person name="Danczak R.E."/>
            <person name="Johnston M.D."/>
            <person name="Kenah C."/>
            <person name="Slattery M."/>
            <person name="Wrighton K.C."/>
            <person name="Wilkins M.J."/>
        </authorList>
    </citation>
    <scope>NUCLEOTIDE SEQUENCE [LARGE SCALE GENOMIC DNA]</scope>
    <source>
        <strain evidence="5">Gr01-1014_85</strain>
    </source>
</reference>
<dbReference type="Gene3D" id="3.40.50.300">
    <property type="entry name" value="P-loop containing nucleotide triphosphate hydrolases"/>
    <property type="match status" value="1"/>
</dbReference>
<evidence type="ECO:0000256" key="4">
    <source>
        <dbReference type="ARBA" id="ARBA00022840"/>
    </source>
</evidence>
<dbReference type="GO" id="GO:0006400">
    <property type="term" value="P:tRNA modification"/>
    <property type="evidence" value="ECO:0007669"/>
    <property type="project" value="TreeGrafter"/>
</dbReference>
<comment type="caution">
    <text evidence="5">The sequence shown here is derived from an EMBL/GenBank/DDBJ whole genome shotgun (WGS) entry which is preliminary data.</text>
</comment>
<dbReference type="GO" id="GO:0005524">
    <property type="term" value="F:ATP binding"/>
    <property type="evidence" value="ECO:0007669"/>
    <property type="project" value="UniProtKB-KW"/>
</dbReference>
<dbReference type="PANTHER" id="PTHR11088:SF60">
    <property type="entry name" value="TRNA DIMETHYLALLYLTRANSFERASE"/>
    <property type="match status" value="1"/>
</dbReference>
<dbReference type="Pfam" id="PF01715">
    <property type="entry name" value="IPPT"/>
    <property type="match status" value="2"/>
</dbReference>
<dbReference type="SUPFAM" id="SSF52540">
    <property type="entry name" value="P-loop containing nucleoside triphosphate hydrolases"/>
    <property type="match status" value="1"/>
</dbReference>
<dbReference type="Proteomes" id="UP000316253">
    <property type="component" value="Unassembled WGS sequence"/>
</dbReference>
<dbReference type="AlphaFoldDB" id="A0A554JD00"/>
<evidence type="ECO:0000313" key="5">
    <source>
        <dbReference type="EMBL" id="TSC66158.1"/>
    </source>
</evidence>
<evidence type="ECO:0000256" key="1">
    <source>
        <dbReference type="ARBA" id="ARBA00005842"/>
    </source>
</evidence>
<evidence type="ECO:0000313" key="6">
    <source>
        <dbReference type="Proteomes" id="UP000316253"/>
    </source>
</evidence>
<dbReference type="InterPro" id="IPR039657">
    <property type="entry name" value="Dimethylallyltransferase"/>
</dbReference>
<protein>
    <submittedName>
        <fullName evidence="5">tRNA dimethylallyltransferase</fullName>
    </submittedName>
</protein>
<comment type="similarity">
    <text evidence="1">Belongs to the IPP transferase family.</text>
</comment>
<gene>
    <name evidence="5" type="ORF">CEO22_192</name>
</gene>
<dbReference type="PANTHER" id="PTHR11088">
    <property type="entry name" value="TRNA DIMETHYLALLYLTRANSFERASE"/>
    <property type="match status" value="1"/>
</dbReference>
<name>A0A554JD00_9BACT</name>
<dbReference type="InterPro" id="IPR027417">
    <property type="entry name" value="P-loop_NTPase"/>
</dbReference>
<dbReference type="EMBL" id="VMFD01000013">
    <property type="protein sequence ID" value="TSC66158.1"/>
    <property type="molecule type" value="Genomic_DNA"/>
</dbReference>
<evidence type="ECO:0000256" key="2">
    <source>
        <dbReference type="ARBA" id="ARBA00022679"/>
    </source>
</evidence>
<keyword evidence="4" id="KW-0067">ATP-binding</keyword>
<dbReference type="GO" id="GO:0052381">
    <property type="term" value="F:tRNA dimethylallyltransferase activity"/>
    <property type="evidence" value="ECO:0007669"/>
    <property type="project" value="TreeGrafter"/>
</dbReference>
<sequence length="271" mass="30173">MKKIIIVIGPTASGKTHLAASLVSQNNGELISVDSRQVYQGFDLASGKEGELSPNHTGSALTSIYPSLRYIAIPDSKPVPQWLTDLAPVSTRLSVNDWVEAAESVVNDCLERQKTPILVGGSWLYLQAWLMGYNFDGTGASLTNPRHRASSGTASPRLEYELEIYWLKPEPAALSSRIQKRLTTRLNQGLIKESTNDLERFNLTLAEIAPLGLEFSWLANRSQQSETELATAIYRFARHQQKNFRALIRKVTVAGFKYRLSIRLQPDNLTS</sequence>
<organism evidence="5 6">
    <name type="scientific">Candidatus Berkelbacteria bacterium Gr01-1014_85</name>
    <dbReference type="NCBI Taxonomy" id="2017150"/>
    <lineage>
        <taxon>Bacteria</taxon>
        <taxon>Candidatus Berkelbacteria</taxon>
    </lineage>
</organism>
<proteinExistence type="inferred from homology"/>
<keyword evidence="2 5" id="KW-0808">Transferase</keyword>
<accession>A0A554JD00</accession>
<evidence type="ECO:0000256" key="3">
    <source>
        <dbReference type="ARBA" id="ARBA00022741"/>
    </source>
</evidence>
<keyword evidence="3" id="KW-0547">Nucleotide-binding</keyword>